<dbReference type="AlphaFoldDB" id="A0A9D2RN69"/>
<dbReference type="EMBL" id="DWYS01000145">
    <property type="protein sequence ID" value="HJB08602.1"/>
    <property type="molecule type" value="Genomic_DNA"/>
</dbReference>
<dbReference type="Gene3D" id="1.20.5.320">
    <property type="entry name" value="6-Phosphogluconate Dehydrogenase, domain 3"/>
    <property type="match status" value="1"/>
</dbReference>
<evidence type="ECO:0000313" key="3">
    <source>
        <dbReference type="Proteomes" id="UP000886804"/>
    </source>
</evidence>
<organism evidence="2 3">
    <name type="scientific">Candidatus Enterocloster faecavium</name>
    <dbReference type="NCBI Taxonomy" id="2838560"/>
    <lineage>
        <taxon>Bacteria</taxon>
        <taxon>Bacillati</taxon>
        <taxon>Bacillota</taxon>
        <taxon>Clostridia</taxon>
        <taxon>Lachnospirales</taxon>
        <taxon>Lachnospiraceae</taxon>
        <taxon>Enterocloster</taxon>
    </lineage>
</organism>
<protein>
    <submittedName>
        <fullName evidence="2">Collagen-like protein</fullName>
    </submittedName>
</protein>
<keyword evidence="2" id="KW-0176">Collagen</keyword>
<evidence type="ECO:0000256" key="1">
    <source>
        <dbReference type="SAM" id="MobiDB-lite"/>
    </source>
</evidence>
<accession>A0A9D2RN69</accession>
<name>A0A9D2RN69_9FIRM</name>
<reference evidence="2" key="2">
    <citation type="submission" date="2021-04" db="EMBL/GenBank/DDBJ databases">
        <authorList>
            <person name="Gilroy R."/>
        </authorList>
    </citation>
    <scope>NUCLEOTIDE SEQUENCE</scope>
    <source>
        <strain evidence="2">CHK188-4685</strain>
    </source>
</reference>
<reference evidence="2" key="1">
    <citation type="journal article" date="2021" name="PeerJ">
        <title>Extensive microbial diversity within the chicken gut microbiome revealed by metagenomics and culture.</title>
        <authorList>
            <person name="Gilroy R."/>
            <person name="Ravi A."/>
            <person name="Getino M."/>
            <person name="Pursley I."/>
            <person name="Horton D.L."/>
            <person name="Alikhan N.F."/>
            <person name="Baker D."/>
            <person name="Gharbi K."/>
            <person name="Hall N."/>
            <person name="Watson M."/>
            <person name="Adriaenssens E.M."/>
            <person name="Foster-Nyarko E."/>
            <person name="Jarju S."/>
            <person name="Secka A."/>
            <person name="Antonio M."/>
            <person name="Oren A."/>
            <person name="Chaudhuri R.R."/>
            <person name="La Ragione R."/>
            <person name="Hildebrand F."/>
            <person name="Pallen M.J."/>
        </authorList>
    </citation>
    <scope>NUCLEOTIDE SEQUENCE</scope>
    <source>
        <strain evidence="2">CHK188-4685</strain>
    </source>
</reference>
<evidence type="ECO:0000313" key="2">
    <source>
        <dbReference type="EMBL" id="HJB08602.1"/>
    </source>
</evidence>
<comment type="caution">
    <text evidence="2">The sequence shown here is derived from an EMBL/GenBank/DDBJ whole genome shotgun (WGS) entry which is preliminary data.</text>
</comment>
<feature type="region of interest" description="Disordered" evidence="1">
    <location>
        <begin position="19"/>
        <end position="89"/>
    </location>
</feature>
<dbReference type="Pfam" id="PF01391">
    <property type="entry name" value="Collagen"/>
    <property type="match status" value="1"/>
</dbReference>
<gene>
    <name evidence="2" type="ORF">H9716_12205</name>
</gene>
<proteinExistence type="predicted"/>
<dbReference type="InterPro" id="IPR008160">
    <property type="entry name" value="Collagen"/>
</dbReference>
<dbReference type="Proteomes" id="UP000886804">
    <property type="component" value="Unassembled WGS sequence"/>
</dbReference>
<sequence>MAYEPTVWKDGDVITAEKLNKLEQGVKNEQVGPQGEKGDTGDQGPQGEKGDTGVQGPQGEKGEPGAQGPKGDKGDPGEGLTGEAIAMPKLAGSEEPADIAAKVNAVIDALIARGVCKAEE</sequence>